<accession>A0AA39SYB4</accession>
<gene>
    <name evidence="2" type="ORF">LWI29_007555</name>
</gene>
<sequence length="181" mass="19740">MDSPYNANGDNEAPYINSSEDETGVDRMYGYNLRNEWKPDPNGQISLQVGQVFESAEKGREILKQFVKTESEIVTNIPSLPCHFFVFTNDFKFVGGGGFSDSSSSSSSSPSSSSLSLLRFVAVNDNGGLVGLSSDSEKETNSPNSKLRKIFPLNLNMPPPMTMDEANDDDGDDFRATALCI</sequence>
<comment type="caution">
    <text evidence="2">The sequence shown here is derived from an EMBL/GenBank/DDBJ whole genome shotgun (WGS) entry which is preliminary data.</text>
</comment>
<dbReference type="AlphaFoldDB" id="A0AA39SYB4"/>
<reference evidence="2" key="1">
    <citation type="journal article" date="2022" name="Plant J.">
        <title>Strategies of tolerance reflected in two North American maple genomes.</title>
        <authorList>
            <person name="McEvoy S.L."/>
            <person name="Sezen U.U."/>
            <person name="Trouern-Trend A."/>
            <person name="McMahon S.M."/>
            <person name="Schaberg P.G."/>
            <person name="Yang J."/>
            <person name="Wegrzyn J.L."/>
            <person name="Swenson N.G."/>
        </authorList>
    </citation>
    <scope>NUCLEOTIDE SEQUENCE</scope>
    <source>
        <strain evidence="2">NS2018</strain>
    </source>
</reference>
<dbReference type="Proteomes" id="UP001168877">
    <property type="component" value="Unassembled WGS sequence"/>
</dbReference>
<evidence type="ECO:0000313" key="3">
    <source>
        <dbReference type="Proteomes" id="UP001168877"/>
    </source>
</evidence>
<feature type="region of interest" description="Disordered" evidence="1">
    <location>
        <begin position="1"/>
        <end position="22"/>
    </location>
</feature>
<evidence type="ECO:0000256" key="1">
    <source>
        <dbReference type="SAM" id="MobiDB-lite"/>
    </source>
</evidence>
<proteinExistence type="predicted"/>
<protein>
    <submittedName>
        <fullName evidence="2">Uncharacterized protein</fullName>
    </submittedName>
</protein>
<organism evidence="2 3">
    <name type="scientific">Acer saccharum</name>
    <name type="common">Sugar maple</name>
    <dbReference type="NCBI Taxonomy" id="4024"/>
    <lineage>
        <taxon>Eukaryota</taxon>
        <taxon>Viridiplantae</taxon>
        <taxon>Streptophyta</taxon>
        <taxon>Embryophyta</taxon>
        <taxon>Tracheophyta</taxon>
        <taxon>Spermatophyta</taxon>
        <taxon>Magnoliopsida</taxon>
        <taxon>eudicotyledons</taxon>
        <taxon>Gunneridae</taxon>
        <taxon>Pentapetalae</taxon>
        <taxon>rosids</taxon>
        <taxon>malvids</taxon>
        <taxon>Sapindales</taxon>
        <taxon>Sapindaceae</taxon>
        <taxon>Hippocastanoideae</taxon>
        <taxon>Acereae</taxon>
        <taxon>Acer</taxon>
    </lineage>
</organism>
<evidence type="ECO:0000313" key="2">
    <source>
        <dbReference type="EMBL" id="KAK0599678.1"/>
    </source>
</evidence>
<keyword evidence="3" id="KW-1185">Reference proteome</keyword>
<reference evidence="2" key="2">
    <citation type="submission" date="2023-06" db="EMBL/GenBank/DDBJ databases">
        <authorList>
            <person name="Swenson N.G."/>
            <person name="Wegrzyn J.L."/>
            <person name="Mcevoy S.L."/>
        </authorList>
    </citation>
    <scope>NUCLEOTIDE SEQUENCE</scope>
    <source>
        <strain evidence="2">NS2018</strain>
        <tissue evidence="2">Leaf</tissue>
    </source>
</reference>
<name>A0AA39SYB4_ACESA</name>
<dbReference type="EMBL" id="JAUESC010000003">
    <property type="protein sequence ID" value="KAK0599678.1"/>
    <property type="molecule type" value="Genomic_DNA"/>
</dbReference>